<sequence>MYWVLGKVVDQSDCGAYLGNTNITDLVFADDAVIFAESLEVLVMALEALHEEAKPLGLKVSGSRPRSRCLEAYWMKQYSLFMRVLFEITVGDGRLRLFNVYSAPGRINLSALPTPTNHDMIYIGDFNARHSALGDHSPTPNRNGLPLLEYNRRHRLTHWPTGGAAYARGGTLDHIITFGLVASNVKCVYSVV</sequence>
<dbReference type="InterPro" id="IPR036691">
    <property type="entry name" value="Endo/exonu/phosph_ase_sf"/>
</dbReference>
<dbReference type="Proteomes" id="UP000770661">
    <property type="component" value="Unassembled WGS sequence"/>
</dbReference>
<accession>A0A8J4XUS1</accession>
<evidence type="ECO:0000313" key="2">
    <source>
        <dbReference type="Proteomes" id="UP000770661"/>
    </source>
</evidence>
<keyword evidence="2" id="KW-1185">Reference proteome</keyword>
<comment type="caution">
    <text evidence="1">The sequence shown here is derived from an EMBL/GenBank/DDBJ whole genome shotgun (WGS) entry which is preliminary data.</text>
</comment>
<dbReference type="EMBL" id="JACEEZ010022604">
    <property type="protein sequence ID" value="KAG0712241.1"/>
    <property type="molecule type" value="Genomic_DNA"/>
</dbReference>
<dbReference type="Gene3D" id="3.60.10.10">
    <property type="entry name" value="Endonuclease/exonuclease/phosphatase"/>
    <property type="match status" value="1"/>
</dbReference>
<proteinExistence type="predicted"/>
<dbReference type="SUPFAM" id="SSF56219">
    <property type="entry name" value="DNase I-like"/>
    <property type="match status" value="1"/>
</dbReference>
<organism evidence="1 2">
    <name type="scientific">Chionoecetes opilio</name>
    <name type="common">Atlantic snow crab</name>
    <name type="synonym">Cancer opilio</name>
    <dbReference type="NCBI Taxonomy" id="41210"/>
    <lineage>
        <taxon>Eukaryota</taxon>
        <taxon>Metazoa</taxon>
        <taxon>Ecdysozoa</taxon>
        <taxon>Arthropoda</taxon>
        <taxon>Crustacea</taxon>
        <taxon>Multicrustacea</taxon>
        <taxon>Malacostraca</taxon>
        <taxon>Eumalacostraca</taxon>
        <taxon>Eucarida</taxon>
        <taxon>Decapoda</taxon>
        <taxon>Pleocyemata</taxon>
        <taxon>Brachyura</taxon>
        <taxon>Eubrachyura</taxon>
        <taxon>Majoidea</taxon>
        <taxon>Majidae</taxon>
        <taxon>Chionoecetes</taxon>
    </lineage>
</organism>
<dbReference type="AlphaFoldDB" id="A0A8J4XUS1"/>
<evidence type="ECO:0008006" key="3">
    <source>
        <dbReference type="Google" id="ProtNLM"/>
    </source>
</evidence>
<gene>
    <name evidence="1" type="ORF">GWK47_018914</name>
</gene>
<protein>
    <recommendedName>
        <fullName evidence="3">Endonuclease/exonuclease/phosphatase domain-containing protein</fullName>
    </recommendedName>
</protein>
<evidence type="ECO:0000313" key="1">
    <source>
        <dbReference type="EMBL" id="KAG0712241.1"/>
    </source>
</evidence>
<reference evidence="1" key="1">
    <citation type="submission" date="2020-07" db="EMBL/GenBank/DDBJ databases">
        <title>The High-quality genome of the commercially important snow crab, Chionoecetes opilio.</title>
        <authorList>
            <person name="Jeong J.-H."/>
            <person name="Ryu S."/>
        </authorList>
    </citation>
    <scope>NUCLEOTIDE SEQUENCE</scope>
    <source>
        <strain evidence="1">MADBK_172401_WGS</strain>
        <tissue evidence="1">Digestive gland</tissue>
    </source>
</reference>
<dbReference type="OrthoDB" id="7480412at2759"/>
<name>A0A8J4XUS1_CHIOP</name>